<dbReference type="VEuPathDB" id="VectorBase:ISCP_037457"/>
<evidence type="ECO:0000256" key="14">
    <source>
        <dbReference type="ARBA" id="ARBA00047338"/>
    </source>
</evidence>
<dbReference type="VEuPathDB" id="VectorBase:ISCI000905"/>
<dbReference type="AlphaFoldDB" id="B7P641"/>
<evidence type="ECO:0000313" key="19">
    <source>
        <dbReference type="EMBL" id="EEC02063.1"/>
    </source>
</evidence>
<evidence type="ECO:0000313" key="21">
    <source>
        <dbReference type="Proteomes" id="UP000001555"/>
    </source>
</evidence>
<dbReference type="GO" id="GO:0050660">
    <property type="term" value="F:flavin adenine dinucleotide binding"/>
    <property type="evidence" value="ECO:0007669"/>
    <property type="project" value="InterPro"/>
</dbReference>
<comment type="cofactor">
    <cofactor evidence="1 18">
        <name>FAD</name>
        <dbReference type="ChEBI" id="CHEBI:57692"/>
    </cofactor>
</comment>
<dbReference type="Gene3D" id="3.50.50.60">
    <property type="entry name" value="FAD/NAD(P)-binding domain"/>
    <property type="match status" value="1"/>
</dbReference>
<evidence type="ECO:0000256" key="8">
    <source>
        <dbReference type="ARBA" id="ARBA00022857"/>
    </source>
</evidence>
<dbReference type="GO" id="GO:0005789">
    <property type="term" value="C:endoplasmic reticulum membrane"/>
    <property type="evidence" value="ECO:0007669"/>
    <property type="project" value="UniProtKB-SubCell"/>
</dbReference>
<name>B7P641_IXOSC</name>
<dbReference type="Proteomes" id="UP000001555">
    <property type="component" value="Unassembled WGS sequence"/>
</dbReference>
<dbReference type="GO" id="GO:0004499">
    <property type="term" value="F:N,N-dimethylaniline monooxygenase activity"/>
    <property type="evidence" value="ECO:0007669"/>
    <property type="project" value="InterPro"/>
</dbReference>
<gene>
    <name evidence="19" type="ORF">IscW_ISCW000905</name>
</gene>
<dbReference type="Pfam" id="PF00743">
    <property type="entry name" value="FMO-like"/>
    <property type="match status" value="1"/>
</dbReference>
<dbReference type="EMBL" id="ABJB010909501">
    <property type="status" value="NOT_ANNOTATED_CDS"/>
    <property type="molecule type" value="Genomic_DNA"/>
</dbReference>
<dbReference type="EMBL" id="ABJB010362300">
    <property type="status" value="NOT_ANNOTATED_CDS"/>
    <property type="molecule type" value="Genomic_DNA"/>
</dbReference>
<dbReference type="GO" id="GO:0004497">
    <property type="term" value="F:monooxygenase activity"/>
    <property type="evidence" value="ECO:0000318"/>
    <property type="project" value="GO_Central"/>
</dbReference>
<comment type="subcellular location">
    <subcellularLocation>
        <location evidence="2">Endoplasmic reticulum membrane</location>
        <topology evidence="2">Single-pass membrane protein</topology>
    </subcellularLocation>
</comment>
<comment type="similarity">
    <text evidence="3 18">Belongs to the FMO family.</text>
</comment>
<dbReference type="EMBL" id="ABJB010961833">
    <property type="status" value="NOT_ANNOTATED_CDS"/>
    <property type="molecule type" value="Genomic_DNA"/>
</dbReference>
<evidence type="ECO:0000256" key="1">
    <source>
        <dbReference type="ARBA" id="ARBA00001974"/>
    </source>
</evidence>
<dbReference type="SUPFAM" id="SSF51905">
    <property type="entry name" value="FAD/NAD(P)-binding domain"/>
    <property type="match status" value="2"/>
</dbReference>
<keyword evidence="8" id="KW-0521">NADP</keyword>
<dbReference type="EMBL" id="ABJB011071733">
    <property type="status" value="NOT_ANNOTATED_CDS"/>
    <property type="molecule type" value="Genomic_DNA"/>
</dbReference>
<keyword evidence="10 18" id="KW-0560">Oxidoreductase</keyword>
<dbReference type="InterPro" id="IPR050346">
    <property type="entry name" value="FMO-like"/>
</dbReference>
<dbReference type="PIRSF" id="PIRSF000332">
    <property type="entry name" value="FMO"/>
    <property type="match status" value="1"/>
</dbReference>
<keyword evidence="6" id="KW-0256">Endoplasmic reticulum</keyword>
<keyword evidence="12" id="KW-0472">Membrane</keyword>
<evidence type="ECO:0000256" key="5">
    <source>
        <dbReference type="ARBA" id="ARBA00022692"/>
    </source>
</evidence>
<comment type="catalytic activity">
    <reaction evidence="14">
        <text>hypotaurine + NADH + O2 + H(+) = taurine + NAD(+) + H2O</text>
        <dbReference type="Rhea" id="RHEA:74111"/>
        <dbReference type="ChEBI" id="CHEBI:15377"/>
        <dbReference type="ChEBI" id="CHEBI:15378"/>
        <dbReference type="ChEBI" id="CHEBI:15379"/>
        <dbReference type="ChEBI" id="CHEBI:57540"/>
        <dbReference type="ChEBI" id="CHEBI:57853"/>
        <dbReference type="ChEBI" id="CHEBI:57945"/>
        <dbReference type="ChEBI" id="CHEBI:507393"/>
        <dbReference type="EC" id="1.14.13.8"/>
    </reaction>
    <physiologicalReaction direction="left-to-right" evidence="14">
        <dbReference type="Rhea" id="RHEA:74112"/>
    </physiologicalReaction>
</comment>
<comment type="catalytic activity">
    <reaction evidence="16">
        <text>trimethylamine + NADPH + O2 = trimethylamine N-oxide + NADP(+) + H2O</text>
        <dbReference type="Rhea" id="RHEA:31979"/>
        <dbReference type="ChEBI" id="CHEBI:15377"/>
        <dbReference type="ChEBI" id="CHEBI:15379"/>
        <dbReference type="ChEBI" id="CHEBI:15724"/>
        <dbReference type="ChEBI" id="CHEBI:57783"/>
        <dbReference type="ChEBI" id="CHEBI:58349"/>
        <dbReference type="ChEBI" id="CHEBI:58389"/>
        <dbReference type="EC" id="1.14.13.148"/>
    </reaction>
    <physiologicalReaction direction="left-to-right" evidence="16">
        <dbReference type="Rhea" id="RHEA:31980"/>
    </physiologicalReaction>
</comment>
<dbReference type="GO" id="GO:0034899">
    <property type="term" value="F:trimethylamine monooxygenase activity"/>
    <property type="evidence" value="ECO:0007669"/>
    <property type="project" value="UniProtKB-EC"/>
</dbReference>
<protein>
    <recommendedName>
        <fullName evidence="18">Flavin-containing monooxygenase</fullName>
        <ecNumber evidence="18">1.-.-.-</ecNumber>
    </recommendedName>
</protein>
<evidence type="ECO:0000256" key="4">
    <source>
        <dbReference type="ARBA" id="ARBA00022630"/>
    </source>
</evidence>
<evidence type="ECO:0000256" key="16">
    <source>
        <dbReference type="ARBA" id="ARBA00048088"/>
    </source>
</evidence>
<evidence type="ECO:0000256" key="13">
    <source>
        <dbReference type="ARBA" id="ARBA00045957"/>
    </source>
</evidence>
<dbReference type="OrthoDB" id="66881at2759"/>
<dbReference type="InterPro" id="IPR000960">
    <property type="entry name" value="Flavin_mOase"/>
</dbReference>
<evidence type="ECO:0000256" key="11">
    <source>
        <dbReference type="ARBA" id="ARBA00023033"/>
    </source>
</evidence>
<reference evidence="19 21" key="1">
    <citation type="submission" date="2008-03" db="EMBL/GenBank/DDBJ databases">
        <title>Annotation of Ixodes scapularis.</title>
        <authorList>
            <consortium name="Ixodes scapularis Genome Project Consortium"/>
            <person name="Caler E."/>
            <person name="Hannick L.I."/>
            <person name="Bidwell S."/>
            <person name="Joardar V."/>
            <person name="Thiagarajan M."/>
            <person name="Amedeo P."/>
            <person name="Galinsky K.J."/>
            <person name="Schobel S."/>
            <person name="Inman J."/>
            <person name="Hostetler J."/>
            <person name="Miller J."/>
            <person name="Hammond M."/>
            <person name="Megy K."/>
            <person name="Lawson D."/>
            <person name="Kodira C."/>
            <person name="Sutton G."/>
            <person name="Meyer J."/>
            <person name="Hill C.A."/>
            <person name="Birren B."/>
            <person name="Nene V."/>
            <person name="Collins F."/>
            <person name="Alarcon-Chaidez F."/>
            <person name="Wikel S."/>
            <person name="Strausberg R."/>
        </authorList>
    </citation>
    <scope>NUCLEOTIDE SEQUENCE [LARGE SCALE GENOMIC DNA]</scope>
    <source>
        <strain evidence="21">Wikel</strain>
        <strain evidence="19">Wikel colony</strain>
    </source>
</reference>
<evidence type="ECO:0000256" key="7">
    <source>
        <dbReference type="ARBA" id="ARBA00022827"/>
    </source>
</evidence>
<dbReference type="PRINTS" id="PR00370">
    <property type="entry name" value="FMOXYGENASE"/>
</dbReference>
<evidence type="ECO:0000256" key="15">
    <source>
        <dbReference type="ARBA" id="ARBA00048041"/>
    </source>
</evidence>
<dbReference type="EC" id="1.-.-.-" evidence="18"/>
<accession>B7P641</accession>
<comment type="function">
    <text evidence="13">Broad spectrum monooxygenase that catalyzes the oxygenation of a wide variety of nitrogen- and sulfur-containing compounds including xenobiotics. Catalyzes the S-oxygenation of hypotaurine to produce taurine, an organic osmolyte involved in cell volume regulation as well as a variety of cytoprotective and developmental processes. In vitro, catalyzes the N-oxygenation of trimethylamine (TMA) to produce trimethylamine N-oxide (TMAO) and could therefore participate to the detoxification of this compound that is generated by the action of gut microbiota from dietary precursors such as choline, choline containing compounds, betaine or L-carnitine.</text>
</comment>
<evidence type="ECO:0000256" key="17">
    <source>
        <dbReference type="ARBA" id="ARBA00049443"/>
    </source>
</evidence>
<keyword evidence="21" id="KW-1185">Reference proteome</keyword>
<dbReference type="PaxDb" id="6945-B7P641"/>
<dbReference type="EMBL" id="ABJB010569131">
    <property type="status" value="NOT_ANNOTATED_CDS"/>
    <property type="molecule type" value="Genomic_DNA"/>
</dbReference>
<comment type="catalytic activity">
    <reaction evidence="15">
        <text>hypotaurine + NADPH + O2 + H(+) = taurine + NADP(+) + H2O</text>
        <dbReference type="Rhea" id="RHEA:69819"/>
        <dbReference type="ChEBI" id="CHEBI:15377"/>
        <dbReference type="ChEBI" id="CHEBI:15378"/>
        <dbReference type="ChEBI" id="CHEBI:15379"/>
        <dbReference type="ChEBI" id="CHEBI:57783"/>
        <dbReference type="ChEBI" id="CHEBI:57853"/>
        <dbReference type="ChEBI" id="CHEBI:58349"/>
        <dbReference type="ChEBI" id="CHEBI:507393"/>
        <dbReference type="EC" id="1.14.13.8"/>
    </reaction>
    <physiologicalReaction direction="left-to-right" evidence="15">
        <dbReference type="Rhea" id="RHEA:69820"/>
    </physiologicalReaction>
</comment>
<dbReference type="EnsemblMetazoa" id="ISCW000905-RA">
    <property type="protein sequence ID" value="ISCW000905-PA"/>
    <property type="gene ID" value="ISCW000905"/>
</dbReference>
<dbReference type="VEuPathDB" id="VectorBase:ISCW000905"/>
<organism>
    <name type="scientific">Ixodes scapularis</name>
    <name type="common">Black-legged tick</name>
    <name type="synonym">Deer tick</name>
    <dbReference type="NCBI Taxonomy" id="6945"/>
    <lineage>
        <taxon>Eukaryota</taxon>
        <taxon>Metazoa</taxon>
        <taxon>Ecdysozoa</taxon>
        <taxon>Arthropoda</taxon>
        <taxon>Chelicerata</taxon>
        <taxon>Arachnida</taxon>
        <taxon>Acari</taxon>
        <taxon>Parasitiformes</taxon>
        <taxon>Ixodida</taxon>
        <taxon>Ixodoidea</taxon>
        <taxon>Ixodidae</taxon>
        <taxon>Ixodinae</taxon>
        <taxon>Ixodes</taxon>
    </lineage>
</organism>
<reference evidence="20" key="2">
    <citation type="submission" date="2020-05" db="UniProtKB">
        <authorList>
            <consortium name="EnsemblMetazoa"/>
        </authorList>
    </citation>
    <scope>IDENTIFICATION</scope>
    <source>
        <strain evidence="20">wikel</strain>
    </source>
</reference>
<evidence type="ECO:0000256" key="3">
    <source>
        <dbReference type="ARBA" id="ARBA00009183"/>
    </source>
</evidence>
<dbReference type="EMBL" id="DS644285">
    <property type="protein sequence ID" value="EEC02063.1"/>
    <property type="molecule type" value="Genomic_DNA"/>
</dbReference>
<dbReference type="InterPro" id="IPR020946">
    <property type="entry name" value="Flavin_mOase-like"/>
</dbReference>
<keyword evidence="7 18" id="KW-0274">FAD</keyword>
<evidence type="ECO:0000256" key="12">
    <source>
        <dbReference type="ARBA" id="ARBA00023136"/>
    </source>
</evidence>
<evidence type="ECO:0000256" key="10">
    <source>
        <dbReference type="ARBA" id="ARBA00023002"/>
    </source>
</evidence>
<evidence type="ECO:0000256" key="2">
    <source>
        <dbReference type="ARBA" id="ARBA00004389"/>
    </source>
</evidence>
<evidence type="ECO:0000256" key="18">
    <source>
        <dbReference type="RuleBase" id="RU361177"/>
    </source>
</evidence>
<keyword evidence="4 18" id="KW-0285">Flavoprotein</keyword>
<keyword evidence="11 18" id="KW-0503">Monooxygenase</keyword>
<dbReference type="FunFam" id="3.50.50.60:FF:000159">
    <property type="entry name" value="Dimethylaniline monooxygenase [N-oxide-forming]"/>
    <property type="match status" value="1"/>
</dbReference>
<dbReference type="GO" id="GO:0050661">
    <property type="term" value="F:NADP binding"/>
    <property type="evidence" value="ECO:0007669"/>
    <property type="project" value="InterPro"/>
</dbReference>
<dbReference type="HOGENOM" id="CLU_006909_8_0_1"/>
<evidence type="ECO:0000313" key="20">
    <source>
        <dbReference type="EnsemblMetazoa" id="ISCW000905-PA"/>
    </source>
</evidence>
<sequence>MRPRGDENSPLRVCIVGGGPSGILSARQMLDEGFQPIVYEMSSSLGGLWAYRDRSEEGMPSIMRSTVFNTSKEMSAFSDFPPPKETPNYMQHTKVLAYIRSYADHIGITSKIRLRHEVLRVTRAEDYDSTGRWDVVIKDRNGDAERRETFDAVLGASGHNGFPNMPTFKGQEKFKGEIVHTHSLKVPEQFRDRRVAVVGIGNSGIDAAIDASRVAAEVYLSSRRGAWLSKRLGPNGMPNDAAFSTRVMSLMERVVPQCMNLDKPEAQFNDYFSHEAYGLRLKNRVNSGRISMSDVLPSLILSGIVILKRNVIEFAEDGVPFGNDKEVTKLDAVILATGYKIKFPMLFEDVMPVVDKQVQLYKHVFPPGLEHPTLAIIGLVKGDGSPLPLIELQVRAS</sequence>
<dbReference type="InParanoid" id="B7P641"/>
<dbReference type="PANTHER" id="PTHR23023">
    <property type="entry name" value="DIMETHYLANILINE MONOOXYGENASE"/>
    <property type="match status" value="1"/>
</dbReference>
<keyword evidence="5" id="KW-0812">Transmembrane</keyword>
<keyword evidence="9" id="KW-1133">Transmembrane helix</keyword>
<comment type="catalytic activity">
    <reaction evidence="17">
        <text>N,N-dimethylaniline + NADPH + O2 + H(+) = N,N-dimethylaniline N-oxide + NADP(+) + H2O</text>
        <dbReference type="Rhea" id="RHEA:24468"/>
        <dbReference type="ChEBI" id="CHEBI:15377"/>
        <dbReference type="ChEBI" id="CHEBI:15378"/>
        <dbReference type="ChEBI" id="CHEBI:15379"/>
        <dbReference type="ChEBI" id="CHEBI:16269"/>
        <dbReference type="ChEBI" id="CHEBI:17735"/>
        <dbReference type="ChEBI" id="CHEBI:57783"/>
        <dbReference type="ChEBI" id="CHEBI:58349"/>
        <dbReference type="EC" id="1.14.13.8"/>
    </reaction>
    <physiologicalReaction direction="left-to-right" evidence="17">
        <dbReference type="Rhea" id="RHEA:24469"/>
    </physiologicalReaction>
</comment>
<dbReference type="InterPro" id="IPR036188">
    <property type="entry name" value="FAD/NAD-bd_sf"/>
</dbReference>
<evidence type="ECO:0000256" key="6">
    <source>
        <dbReference type="ARBA" id="ARBA00022824"/>
    </source>
</evidence>
<dbReference type="EMBL" id="ABJB010787657">
    <property type="status" value="NOT_ANNOTATED_CDS"/>
    <property type="molecule type" value="Genomic_DNA"/>
</dbReference>
<dbReference type="FunCoup" id="B7P641">
    <property type="interactions" value="206"/>
</dbReference>
<evidence type="ECO:0000256" key="9">
    <source>
        <dbReference type="ARBA" id="ARBA00022989"/>
    </source>
</evidence>
<proteinExistence type="inferred from homology"/>